<feature type="region of interest" description="Disordered" evidence="1">
    <location>
        <begin position="1"/>
        <end position="57"/>
    </location>
</feature>
<dbReference type="EMBL" id="MRZV01001245">
    <property type="protein sequence ID" value="PIK39382.1"/>
    <property type="molecule type" value="Genomic_DNA"/>
</dbReference>
<sequence length="236" mass="27348">MGKTENGYPRSLPKLETNGHINHHENTSYLEKSATNGRKKKRKKGQKKQKSSELKSLSAQTEVQKRVDYVLVYHAKDETEIVGAEELEEYRVIKKLRERFHHALVHVEKISLQEIQIGEKVYVKLHCPFARLCEEAEDINLEMPLRGAAIIPKKPGFFSRLLKTDDEIDFVSAPFVINKRNVFEGIDDPDTFFRPSQRSLLTHNIIINMDIRDDADQKEKDYVKRRGEPNPLQNSP</sequence>
<dbReference type="Pfam" id="PF16178">
    <property type="entry name" value="Anoct_dimer"/>
    <property type="match status" value="1"/>
</dbReference>
<dbReference type="PANTHER" id="PTHR12308:SF73">
    <property type="entry name" value="ANOCTAMIN"/>
    <property type="match status" value="1"/>
</dbReference>
<dbReference type="InterPro" id="IPR007632">
    <property type="entry name" value="Anoctamin"/>
</dbReference>
<dbReference type="PANTHER" id="PTHR12308">
    <property type="entry name" value="ANOCTAMIN"/>
    <property type="match status" value="1"/>
</dbReference>
<proteinExistence type="predicted"/>
<dbReference type="AlphaFoldDB" id="A0A2G8JUE5"/>
<reference evidence="3 4" key="1">
    <citation type="journal article" date="2017" name="PLoS Biol.">
        <title>The sea cucumber genome provides insights into morphological evolution and visceral regeneration.</title>
        <authorList>
            <person name="Zhang X."/>
            <person name="Sun L."/>
            <person name="Yuan J."/>
            <person name="Sun Y."/>
            <person name="Gao Y."/>
            <person name="Zhang L."/>
            <person name="Li S."/>
            <person name="Dai H."/>
            <person name="Hamel J.F."/>
            <person name="Liu C."/>
            <person name="Yu Y."/>
            <person name="Liu S."/>
            <person name="Lin W."/>
            <person name="Guo K."/>
            <person name="Jin S."/>
            <person name="Xu P."/>
            <person name="Storey K.B."/>
            <person name="Huan P."/>
            <person name="Zhang T."/>
            <person name="Zhou Y."/>
            <person name="Zhang J."/>
            <person name="Lin C."/>
            <person name="Li X."/>
            <person name="Xing L."/>
            <person name="Huo D."/>
            <person name="Sun M."/>
            <person name="Wang L."/>
            <person name="Mercier A."/>
            <person name="Li F."/>
            <person name="Yang H."/>
            <person name="Xiang J."/>
        </authorList>
    </citation>
    <scope>NUCLEOTIDE SEQUENCE [LARGE SCALE GENOMIC DNA]</scope>
    <source>
        <strain evidence="3">Shaxun</strain>
        <tissue evidence="3">Muscle</tissue>
    </source>
</reference>
<evidence type="ECO:0000259" key="2">
    <source>
        <dbReference type="Pfam" id="PF16178"/>
    </source>
</evidence>
<feature type="compositionally biased region" description="Polar residues" evidence="1">
    <location>
        <begin position="27"/>
        <end position="36"/>
    </location>
</feature>
<feature type="domain" description="Anoctamin dimerisation" evidence="2">
    <location>
        <begin position="64"/>
        <end position="214"/>
    </location>
</feature>
<feature type="compositionally biased region" description="Basic residues" evidence="1">
    <location>
        <begin position="37"/>
        <end position="49"/>
    </location>
</feature>
<dbReference type="GO" id="GO:0046983">
    <property type="term" value="F:protein dimerization activity"/>
    <property type="evidence" value="ECO:0007669"/>
    <property type="project" value="InterPro"/>
</dbReference>
<dbReference type="OrthoDB" id="6160860at2759"/>
<evidence type="ECO:0000313" key="4">
    <source>
        <dbReference type="Proteomes" id="UP000230750"/>
    </source>
</evidence>
<comment type="caution">
    <text evidence="3">The sequence shown here is derived from an EMBL/GenBank/DDBJ whole genome shotgun (WGS) entry which is preliminary data.</text>
</comment>
<evidence type="ECO:0000313" key="3">
    <source>
        <dbReference type="EMBL" id="PIK39382.1"/>
    </source>
</evidence>
<protein>
    <submittedName>
        <fullName evidence="3">Putative anoctamin-4 isoform X3</fullName>
    </submittedName>
</protein>
<accession>A0A2G8JUE5</accession>
<name>A0A2G8JUE5_STIJA</name>
<dbReference type="GO" id="GO:0005886">
    <property type="term" value="C:plasma membrane"/>
    <property type="evidence" value="ECO:0007669"/>
    <property type="project" value="TreeGrafter"/>
</dbReference>
<dbReference type="Proteomes" id="UP000230750">
    <property type="component" value="Unassembled WGS sequence"/>
</dbReference>
<gene>
    <name evidence="3" type="ORF">BSL78_23770</name>
</gene>
<organism evidence="3 4">
    <name type="scientific">Stichopus japonicus</name>
    <name type="common">Sea cucumber</name>
    <dbReference type="NCBI Taxonomy" id="307972"/>
    <lineage>
        <taxon>Eukaryota</taxon>
        <taxon>Metazoa</taxon>
        <taxon>Echinodermata</taxon>
        <taxon>Eleutherozoa</taxon>
        <taxon>Echinozoa</taxon>
        <taxon>Holothuroidea</taxon>
        <taxon>Aspidochirotacea</taxon>
        <taxon>Aspidochirotida</taxon>
        <taxon>Stichopodidae</taxon>
        <taxon>Apostichopus</taxon>
    </lineage>
</organism>
<evidence type="ECO:0000256" key="1">
    <source>
        <dbReference type="SAM" id="MobiDB-lite"/>
    </source>
</evidence>
<dbReference type="InterPro" id="IPR032394">
    <property type="entry name" value="Anoct_dimer"/>
</dbReference>
<dbReference type="GO" id="GO:0005254">
    <property type="term" value="F:chloride channel activity"/>
    <property type="evidence" value="ECO:0007669"/>
    <property type="project" value="TreeGrafter"/>
</dbReference>
<keyword evidence="4" id="KW-1185">Reference proteome</keyword>